<protein>
    <submittedName>
        <fullName evidence="1">Uncharacterized protein</fullName>
    </submittedName>
</protein>
<accession>A0A7S4BQ60</accession>
<sequence>MGEWGELVRTWSAAQPGSGYVRYKWRSSAQFALEAMHGRPLSPEDATPCELSWALHDPEMEMAQAGSALALRSMQEAKRRREAQQRMYEQARTALGSDCVCVLLRPLTCARLHCCCSVLSGTAIARKFSSSLPAAVKEWN</sequence>
<gene>
    <name evidence="1" type="ORF">PCAR00345_LOCUS25818</name>
</gene>
<evidence type="ECO:0000313" key="1">
    <source>
        <dbReference type="EMBL" id="CAE0773206.1"/>
    </source>
</evidence>
<name>A0A7S4BQ60_CHRCT</name>
<dbReference type="InterPro" id="IPR012677">
    <property type="entry name" value="Nucleotide-bd_a/b_plait_sf"/>
</dbReference>
<dbReference type="AlphaFoldDB" id="A0A7S4BQ60"/>
<proteinExistence type="predicted"/>
<reference evidence="1" key="1">
    <citation type="submission" date="2021-01" db="EMBL/GenBank/DDBJ databases">
        <authorList>
            <person name="Corre E."/>
            <person name="Pelletier E."/>
            <person name="Niang G."/>
            <person name="Scheremetjew M."/>
            <person name="Finn R."/>
            <person name="Kale V."/>
            <person name="Holt S."/>
            <person name="Cochrane G."/>
            <person name="Meng A."/>
            <person name="Brown T."/>
            <person name="Cohen L."/>
        </authorList>
    </citation>
    <scope>NUCLEOTIDE SEQUENCE</scope>
    <source>
        <strain evidence="1">CCMP645</strain>
    </source>
</reference>
<dbReference type="GO" id="GO:0003676">
    <property type="term" value="F:nucleic acid binding"/>
    <property type="evidence" value="ECO:0007669"/>
    <property type="project" value="InterPro"/>
</dbReference>
<dbReference type="EMBL" id="HBIZ01040443">
    <property type="protein sequence ID" value="CAE0773206.1"/>
    <property type="molecule type" value="Transcribed_RNA"/>
</dbReference>
<organism evidence="1">
    <name type="scientific">Chrysotila carterae</name>
    <name type="common">Marine alga</name>
    <name type="synonym">Syracosphaera carterae</name>
    <dbReference type="NCBI Taxonomy" id="13221"/>
    <lineage>
        <taxon>Eukaryota</taxon>
        <taxon>Haptista</taxon>
        <taxon>Haptophyta</taxon>
        <taxon>Prymnesiophyceae</taxon>
        <taxon>Isochrysidales</taxon>
        <taxon>Isochrysidaceae</taxon>
        <taxon>Chrysotila</taxon>
    </lineage>
</organism>
<dbReference type="InterPro" id="IPR035979">
    <property type="entry name" value="RBD_domain_sf"/>
</dbReference>
<dbReference type="SUPFAM" id="SSF54928">
    <property type="entry name" value="RNA-binding domain, RBD"/>
    <property type="match status" value="1"/>
</dbReference>
<dbReference type="Gene3D" id="3.30.70.330">
    <property type="match status" value="1"/>
</dbReference>